<keyword evidence="1 6" id="KW-0963">Cytoplasm</keyword>
<reference evidence="8 9" key="1">
    <citation type="submission" date="2018-06" db="EMBL/GenBank/DDBJ databases">
        <title>Extensive metabolic versatility and redundancy in microbially diverse, dynamic hydrothermal sediments.</title>
        <authorList>
            <person name="Dombrowski N."/>
            <person name="Teske A."/>
            <person name="Baker B.J."/>
        </authorList>
    </citation>
    <scope>NUCLEOTIDE SEQUENCE [LARGE SCALE GENOMIC DNA]</scope>
    <source>
        <strain evidence="8">B47_G16</strain>
    </source>
</reference>
<dbReference type="GO" id="GO:0006281">
    <property type="term" value="P:DNA repair"/>
    <property type="evidence" value="ECO:0007669"/>
    <property type="project" value="UniProtKB-UniRule"/>
</dbReference>
<dbReference type="GO" id="GO:0009379">
    <property type="term" value="C:Holliday junction helicase complex"/>
    <property type="evidence" value="ECO:0007669"/>
    <property type="project" value="InterPro"/>
</dbReference>
<comment type="caution">
    <text evidence="6">Lacks conserved residue(s) required for the propagation of feature annotation.</text>
</comment>
<dbReference type="SUPFAM" id="SSF50249">
    <property type="entry name" value="Nucleic acid-binding proteins"/>
    <property type="match status" value="1"/>
</dbReference>
<dbReference type="GO" id="GO:0005737">
    <property type="term" value="C:cytoplasm"/>
    <property type="evidence" value="ECO:0007669"/>
    <property type="project" value="UniProtKB-SubCell"/>
</dbReference>
<dbReference type="InterPro" id="IPR000085">
    <property type="entry name" value="RuvA"/>
</dbReference>
<dbReference type="SUPFAM" id="SSF46929">
    <property type="entry name" value="DNA helicase RuvA subunit, C-terminal domain"/>
    <property type="match status" value="1"/>
</dbReference>
<dbReference type="Gene3D" id="1.10.150.20">
    <property type="entry name" value="5' to 3' exonuclease, C-terminal subdomain"/>
    <property type="match status" value="1"/>
</dbReference>
<dbReference type="SMART" id="SM00278">
    <property type="entry name" value="HhH1"/>
    <property type="match status" value="2"/>
</dbReference>
<dbReference type="Proteomes" id="UP000279422">
    <property type="component" value="Unassembled WGS sequence"/>
</dbReference>
<dbReference type="InterPro" id="IPR010994">
    <property type="entry name" value="RuvA_2-like"/>
</dbReference>
<comment type="subunit">
    <text evidence="6">Homotetramer. Forms an RuvA(8)-RuvB(12)-Holliday junction (HJ) complex. HJ DNA is sandwiched between 2 RuvA tetramers; dsDNA enters through RuvA and exits via RuvB. An RuvB hexamer assembles on each DNA strand where it exits the tetramer. Each RuvB hexamer is contacted by two RuvA subunits (via domain III) on 2 adjacent RuvB subunits; this complex drives branch migration. In the full resolvosome a probable DNA-RuvA(4)-RuvB(12)-RuvC(2) complex forms which resolves the HJ.</text>
</comment>
<feature type="region of interest" description="Domain I" evidence="6">
    <location>
        <begin position="1"/>
        <end position="64"/>
    </location>
</feature>
<dbReference type="InterPro" id="IPR011114">
    <property type="entry name" value="RuvA_C"/>
</dbReference>
<evidence type="ECO:0000256" key="5">
    <source>
        <dbReference type="ARBA" id="ARBA00023204"/>
    </source>
</evidence>
<dbReference type="NCBIfam" id="TIGR00084">
    <property type="entry name" value="ruvA"/>
    <property type="match status" value="1"/>
</dbReference>
<dbReference type="GO" id="GO:0005524">
    <property type="term" value="F:ATP binding"/>
    <property type="evidence" value="ECO:0007669"/>
    <property type="project" value="InterPro"/>
</dbReference>
<comment type="caution">
    <text evidence="8">The sequence shown here is derived from an EMBL/GenBank/DDBJ whole genome shotgun (WGS) entry which is preliminary data.</text>
</comment>
<dbReference type="Gene3D" id="1.10.8.10">
    <property type="entry name" value="DNA helicase RuvA subunit, C-terminal domain"/>
    <property type="match status" value="1"/>
</dbReference>
<dbReference type="InterPro" id="IPR003583">
    <property type="entry name" value="Hlx-hairpin-Hlx_DNA-bd_motif"/>
</dbReference>
<protein>
    <recommendedName>
        <fullName evidence="6">Holliday junction branch migration complex subunit RuvA</fullName>
    </recommendedName>
</protein>
<dbReference type="Pfam" id="PF01330">
    <property type="entry name" value="RuvA_N"/>
    <property type="match status" value="1"/>
</dbReference>
<comment type="function">
    <text evidence="6">The RuvA-RuvB-RuvC complex processes Holliday junction (HJ) DNA during genetic recombination and DNA repair, while the RuvA-RuvB complex plays an important role in the rescue of blocked DNA replication forks via replication fork reversal (RFR). RuvA specifically binds to HJ cruciform DNA, conferring on it an open structure. The RuvB hexamer acts as an ATP-dependent pump, pulling dsDNA into and through the RuvAB complex. HJ branch migration allows RuvC to scan DNA until it finds its consensus sequence, where it cleaves and resolves the cruciform DNA.</text>
</comment>
<feature type="domain" description="Helix-hairpin-helix DNA-binding motif class 1" evidence="7">
    <location>
        <begin position="108"/>
        <end position="127"/>
    </location>
</feature>
<comment type="domain">
    <text evidence="6">Has three domains with a flexible linker between the domains II and III and assumes an 'L' shape. Domain III is highly mobile and contacts RuvB.</text>
</comment>
<keyword evidence="4 6" id="KW-0233">DNA recombination</keyword>
<comment type="subcellular location">
    <subcellularLocation>
        <location evidence="6">Cytoplasm</location>
    </subcellularLocation>
</comment>
<gene>
    <name evidence="6" type="primary">ruvA</name>
    <name evidence="8" type="ORF">DRJ00_04500</name>
</gene>
<dbReference type="InterPro" id="IPR013849">
    <property type="entry name" value="DNA_helicase_Holl-junc_RuvA_I"/>
</dbReference>
<dbReference type="Pfam" id="PF14520">
    <property type="entry name" value="HHH_5"/>
    <property type="match status" value="1"/>
</dbReference>
<evidence type="ECO:0000256" key="1">
    <source>
        <dbReference type="ARBA" id="ARBA00022490"/>
    </source>
</evidence>
<evidence type="ECO:0000256" key="6">
    <source>
        <dbReference type="HAMAP-Rule" id="MF_00031"/>
    </source>
</evidence>
<dbReference type="AlphaFoldDB" id="A0A497E491"/>
<dbReference type="InterPro" id="IPR012340">
    <property type="entry name" value="NA-bd_OB-fold"/>
</dbReference>
<dbReference type="EMBL" id="QMPZ01000051">
    <property type="protein sequence ID" value="RLE09323.1"/>
    <property type="molecule type" value="Genomic_DNA"/>
</dbReference>
<dbReference type="Gene3D" id="2.40.50.140">
    <property type="entry name" value="Nucleic acid-binding proteins"/>
    <property type="match status" value="1"/>
</dbReference>
<name>A0A497E491_UNCAE</name>
<feature type="region of interest" description="Domain III" evidence="6">
    <location>
        <begin position="148"/>
        <end position="193"/>
    </location>
</feature>
<dbReference type="InterPro" id="IPR036267">
    <property type="entry name" value="RuvA_C_sf"/>
</dbReference>
<dbReference type="CDD" id="cd14332">
    <property type="entry name" value="UBA_RuvA_C"/>
    <property type="match status" value="1"/>
</dbReference>
<evidence type="ECO:0000256" key="2">
    <source>
        <dbReference type="ARBA" id="ARBA00022763"/>
    </source>
</evidence>
<keyword evidence="5 6" id="KW-0234">DNA repair</keyword>
<evidence type="ECO:0000256" key="4">
    <source>
        <dbReference type="ARBA" id="ARBA00023172"/>
    </source>
</evidence>
<evidence type="ECO:0000313" key="9">
    <source>
        <dbReference type="Proteomes" id="UP000279422"/>
    </source>
</evidence>
<keyword evidence="3 6" id="KW-0238">DNA-binding</keyword>
<dbReference type="GO" id="GO:0000400">
    <property type="term" value="F:four-way junction DNA binding"/>
    <property type="evidence" value="ECO:0007669"/>
    <property type="project" value="UniProtKB-UniRule"/>
</dbReference>
<proteinExistence type="inferred from homology"/>
<dbReference type="Pfam" id="PF07499">
    <property type="entry name" value="RuvA_C"/>
    <property type="match status" value="1"/>
</dbReference>
<evidence type="ECO:0000259" key="7">
    <source>
        <dbReference type="SMART" id="SM00278"/>
    </source>
</evidence>
<dbReference type="HAMAP" id="MF_00031">
    <property type="entry name" value="DNA_HJ_migration_RuvA"/>
    <property type="match status" value="1"/>
</dbReference>
<accession>A0A497E491</accession>
<sequence>MISYLKGTLRHKSPGFILIEVGGVGFAVNLSLADFEDLPPEGEKIKVYTYLHLKENGLSLYGFLKEEERELFLHLISLSNIGPKSALRILSKSSPSQLKRAIGKADLSALTRIPGIGKKTAQRLILELREKIGVEEEKEVESGKEEMIRDALSALVNLGYTRTEAREAVKKALKVCPEKTDLTRLIKESLKYI</sequence>
<keyword evidence="2 6" id="KW-0227">DNA damage</keyword>
<comment type="similarity">
    <text evidence="6">Belongs to the RuvA family.</text>
</comment>
<dbReference type="GO" id="GO:0048476">
    <property type="term" value="C:Holliday junction resolvase complex"/>
    <property type="evidence" value="ECO:0007669"/>
    <property type="project" value="UniProtKB-UniRule"/>
</dbReference>
<dbReference type="GO" id="GO:0009378">
    <property type="term" value="F:four-way junction helicase activity"/>
    <property type="evidence" value="ECO:0007669"/>
    <property type="project" value="InterPro"/>
</dbReference>
<feature type="domain" description="Helix-hairpin-helix DNA-binding motif class 1" evidence="7">
    <location>
        <begin position="73"/>
        <end position="92"/>
    </location>
</feature>
<organism evidence="8 9">
    <name type="scientific">Aerophobetes bacterium</name>
    <dbReference type="NCBI Taxonomy" id="2030807"/>
    <lineage>
        <taxon>Bacteria</taxon>
        <taxon>Candidatus Aerophobota</taxon>
    </lineage>
</organism>
<evidence type="ECO:0000313" key="8">
    <source>
        <dbReference type="EMBL" id="RLE09323.1"/>
    </source>
</evidence>
<evidence type="ECO:0000256" key="3">
    <source>
        <dbReference type="ARBA" id="ARBA00023125"/>
    </source>
</evidence>
<dbReference type="GO" id="GO:0006310">
    <property type="term" value="P:DNA recombination"/>
    <property type="evidence" value="ECO:0007669"/>
    <property type="project" value="UniProtKB-UniRule"/>
</dbReference>
<dbReference type="SUPFAM" id="SSF47781">
    <property type="entry name" value="RuvA domain 2-like"/>
    <property type="match status" value="1"/>
</dbReference>